<proteinExistence type="predicted"/>
<sequence>MGNICGFLSRILTSVKVKKTYPSVTECIALHENSICLYLFLQLTEVETGIILPPEIHEHPVIRRLQTLACHLVTFFNEVQPVIKDEATDSIYYNIVKK</sequence>
<gene>
    <name evidence="1" type="ORF">J2T04_004198</name>
</gene>
<dbReference type="InterPro" id="IPR008949">
    <property type="entry name" value="Isoprenoid_synthase_dom_sf"/>
</dbReference>
<evidence type="ECO:0000313" key="2">
    <source>
        <dbReference type="Proteomes" id="UP001235513"/>
    </source>
</evidence>
<organism evidence="1 2">
    <name type="scientific">Chryseobacterium lathyri</name>
    <dbReference type="NCBI Taxonomy" id="395933"/>
    <lineage>
        <taxon>Bacteria</taxon>
        <taxon>Pseudomonadati</taxon>
        <taxon>Bacteroidota</taxon>
        <taxon>Flavobacteriia</taxon>
        <taxon>Flavobacteriales</taxon>
        <taxon>Weeksellaceae</taxon>
        <taxon>Chryseobacterium group</taxon>
        <taxon>Chryseobacterium</taxon>
    </lineage>
</organism>
<dbReference type="Pfam" id="PF19086">
    <property type="entry name" value="Terpene_syn_C_2"/>
    <property type="match status" value="1"/>
</dbReference>
<reference evidence="1 2" key="1">
    <citation type="submission" date="2023-07" db="EMBL/GenBank/DDBJ databases">
        <title>Sorghum-associated microbial communities from plants grown in Nebraska, USA.</title>
        <authorList>
            <person name="Schachtman D."/>
        </authorList>
    </citation>
    <scope>NUCLEOTIDE SEQUENCE [LARGE SCALE GENOMIC DNA]</scope>
    <source>
        <strain evidence="1 2">CC351</strain>
    </source>
</reference>
<comment type="caution">
    <text evidence="1">The sequence shown here is derived from an EMBL/GenBank/DDBJ whole genome shotgun (WGS) entry which is preliminary data.</text>
</comment>
<dbReference type="Proteomes" id="UP001235513">
    <property type="component" value="Unassembled WGS sequence"/>
</dbReference>
<keyword evidence="2" id="KW-1185">Reference proteome</keyword>
<dbReference type="RefSeq" id="WP_306846698.1">
    <property type="nucleotide sequence ID" value="NZ_JAUSRL010000013.1"/>
</dbReference>
<dbReference type="Gene3D" id="1.10.600.10">
    <property type="entry name" value="Farnesyl Diphosphate Synthase"/>
    <property type="match status" value="1"/>
</dbReference>
<accession>A0ABT9SS43</accession>
<dbReference type="SUPFAM" id="SSF48576">
    <property type="entry name" value="Terpenoid synthases"/>
    <property type="match status" value="1"/>
</dbReference>
<protein>
    <submittedName>
        <fullName evidence="1">Uncharacterized protein</fullName>
    </submittedName>
</protein>
<name>A0ABT9SS43_9FLAO</name>
<evidence type="ECO:0000313" key="1">
    <source>
        <dbReference type="EMBL" id="MDP9962270.1"/>
    </source>
</evidence>
<dbReference type="EMBL" id="JAUSRL010000013">
    <property type="protein sequence ID" value="MDP9962270.1"/>
    <property type="molecule type" value="Genomic_DNA"/>
</dbReference>